<evidence type="ECO:0000256" key="1">
    <source>
        <dbReference type="ARBA" id="ARBA00022598"/>
    </source>
</evidence>
<protein>
    <recommendedName>
        <fullName evidence="6">Tubulin polyglutamylase TTLL4</fullName>
    </recommendedName>
</protein>
<feature type="non-terminal residue" evidence="4">
    <location>
        <position position="1"/>
    </location>
</feature>
<name>A0AAD8EE59_DIPPU</name>
<dbReference type="GO" id="GO:0036064">
    <property type="term" value="C:ciliary basal body"/>
    <property type="evidence" value="ECO:0007669"/>
    <property type="project" value="TreeGrafter"/>
</dbReference>
<keyword evidence="5" id="KW-1185">Reference proteome</keyword>
<dbReference type="GO" id="GO:0005524">
    <property type="term" value="F:ATP binding"/>
    <property type="evidence" value="ECO:0007669"/>
    <property type="project" value="UniProtKB-KW"/>
</dbReference>
<gene>
    <name evidence="4" type="ORF">L9F63_028384</name>
</gene>
<evidence type="ECO:0008006" key="6">
    <source>
        <dbReference type="Google" id="ProtNLM"/>
    </source>
</evidence>
<dbReference type="PANTHER" id="PTHR12241">
    <property type="entry name" value="TUBULIN POLYGLUTAMYLASE"/>
    <property type="match status" value="1"/>
</dbReference>
<dbReference type="GO" id="GO:0070740">
    <property type="term" value="F:tubulin-glutamic acid ligase activity"/>
    <property type="evidence" value="ECO:0007669"/>
    <property type="project" value="TreeGrafter"/>
</dbReference>
<dbReference type="PANTHER" id="PTHR12241:SF162">
    <property type="entry name" value="TUBULIN MONOGLUTAMYLASE TTLL4"/>
    <property type="match status" value="1"/>
</dbReference>
<evidence type="ECO:0000313" key="5">
    <source>
        <dbReference type="Proteomes" id="UP001233999"/>
    </source>
</evidence>
<dbReference type="AlphaFoldDB" id="A0AAD8EE59"/>
<keyword evidence="2" id="KW-0547">Nucleotide-binding</keyword>
<accession>A0AAD8EE59</accession>
<dbReference type="SUPFAM" id="SSF56059">
    <property type="entry name" value="Glutathione synthetase ATP-binding domain-like"/>
    <property type="match status" value="1"/>
</dbReference>
<dbReference type="InterPro" id="IPR004344">
    <property type="entry name" value="TTL/TTLL_fam"/>
</dbReference>
<reference evidence="4" key="1">
    <citation type="journal article" date="2023" name="IScience">
        <title>Live-bearing cockroach genome reveals convergent evolutionary mechanisms linked to viviparity in insects and beyond.</title>
        <authorList>
            <person name="Fouks B."/>
            <person name="Harrison M.C."/>
            <person name="Mikhailova A.A."/>
            <person name="Marchal E."/>
            <person name="English S."/>
            <person name="Carruthers M."/>
            <person name="Jennings E.C."/>
            <person name="Chiamaka E.L."/>
            <person name="Frigard R.A."/>
            <person name="Pippel M."/>
            <person name="Attardo G.M."/>
            <person name="Benoit J.B."/>
            <person name="Bornberg-Bauer E."/>
            <person name="Tobe S.S."/>
        </authorList>
    </citation>
    <scope>NUCLEOTIDE SEQUENCE</scope>
    <source>
        <strain evidence="4">Stay&amp;Tobe</strain>
    </source>
</reference>
<organism evidence="4 5">
    <name type="scientific">Diploptera punctata</name>
    <name type="common">Pacific beetle cockroach</name>
    <dbReference type="NCBI Taxonomy" id="6984"/>
    <lineage>
        <taxon>Eukaryota</taxon>
        <taxon>Metazoa</taxon>
        <taxon>Ecdysozoa</taxon>
        <taxon>Arthropoda</taxon>
        <taxon>Hexapoda</taxon>
        <taxon>Insecta</taxon>
        <taxon>Pterygota</taxon>
        <taxon>Neoptera</taxon>
        <taxon>Polyneoptera</taxon>
        <taxon>Dictyoptera</taxon>
        <taxon>Blattodea</taxon>
        <taxon>Blaberoidea</taxon>
        <taxon>Blaberidae</taxon>
        <taxon>Diplopterinae</taxon>
        <taxon>Diploptera</taxon>
    </lineage>
</organism>
<evidence type="ECO:0000256" key="2">
    <source>
        <dbReference type="ARBA" id="ARBA00022741"/>
    </source>
</evidence>
<dbReference type="GO" id="GO:0015631">
    <property type="term" value="F:tubulin binding"/>
    <property type="evidence" value="ECO:0007669"/>
    <property type="project" value="TreeGrafter"/>
</dbReference>
<keyword evidence="1" id="KW-0436">Ligase</keyword>
<comment type="caution">
    <text evidence="4">The sequence shown here is derived from an EMBL/GenBank/DDBJ whole genome shotgun (WGS) entry which is preliminary data.</text>
</comment>
<dbReference type="Proteomes" id="UP001233999">
    <property type="component" value="Unassembled WGS sequence"/>
</dbReference>
<evidence type="ECO:0000313" key="4">
    <source>
        <dbReference type="EMBL" id="KAJ9586574.1"/>
    </source>
</evidence>
<reference evidence="4" key="2">
    <citation type="submission" date="2023-05" db="EMBL/GenBank/DDBJ databases">
        <authorList>
            <person name="Fouks B."/>
        </authorList>
    </citation>
    <scope>NUCLEOTIDE SEQUENCE</scope>
    <source>
        <strain evidence="4">Stay&amp;Tobe</strain>
        <tissue evidence="4">Testes</tissue>
    </source>
</reference>
<feature type="non-terminal residue" evidence="4">
    <location>
        <position position="189"/>
    </location>
</feature>
<dbReference type="GO" id="GO:0000226">
    <property type="term" value="P:microtubule cytoskeleton organization"/>
    <property type="evidence" value="ECO:0007669"/>
    <property type="project" value="TreeGrafter"/>
</dbReference>
<sequence length="189" mass="22152">TLCSVKKNELWCDFKVEVLMHGCSDSHNEQFGFIPRTYVLPQDNKFLRQAWEKNLGKEKWIIKPPASARGTGIKVVHRWAQIPKKRPLVVQKYISQPYLINGSKFDLRLYVLVTSINPLRIYIYDDGLVRFASVKYSGDMSSLNDRYMHLTNYSINKMTVSTRRMKMPVLVKDTSGWTVKTLWTYLRKK</sequence>
<dbReference type="PROSITE" id="PS51221">
    <property type="entry name" value="TTL"/>
    <property type="match status" value="1"/>
</dbReference>
<keyword evidence="3" id="KW-0067">ATP-binding</keyword>
<dbReference type="EMBL" id="JASPKZ010006971">
    <property type="protein sequence ID" value="KAJ9586574.1"/>
    <property type="molecule type" value="Genomic_DNA"/>
</dbReference>
<dbReference type="Pfam" id="PF03133">
    <property type="entry name" value="TTL"/>
    <property type="match status" value="1"/>
</dbReference>
<evidence type="ECO:0000256" key="3">
    <source>
        <dbReference type="ARBA" id="ARBA00022840"/>
    </source>
</evidence>
<dbReference type="Gene3D" id="3.30.470.20">
    <property type="entry name" value="ATP-grasp fold, B domain"/>
    <property type="match status" value="1"/>
</dbReference>
<proteinExistence type="predicted"/>